<feature type="compositionally biased region" description="Basic residues" evidence="1">
    <location>
        <begin position="28"/>
        <end position="37"/>
    </location>
</feature>
<name>A0ABQ9Q5N5_9PEZI</name>
<accession>A0ABQ9Q5N5</accession>
<keyword evidence="3" id="KW-1185">Reference proteome</keyword>
<proteinExistence type="predicted"/>
<gene>
    <name evidence="2" type="ORF">CLIM01_03537</name>
</gene>
<feature type="region of interest" description="Disordered" evidence="1">
    <location>
        <begin position="1"/>
        <end position="37"/>
    </location>
</feature>
<reference evidence="2" key="1">
    <citation type="submission" date="2023-04" db="EMBL/GenBank/DDBJ databases">
        <title>Colletotrichum limetticola genome sequence.</title>
        <authorList>
            <person name="Baroncelli R."/>
        </authorList>
    </citation>
    <scope>NUCLEOTIDE SEQUENCE</scope>
    <source>
        <strain evidence="2">KLA-Anderson</strain>
    </source>
</reference>
<dbReference type="Proteomes" id="UP001169217">
    <property type="component" value="Unassembled WGS sequence"/>
</dbReference>
<sequence>MTGSGSPLRLPTTSIISREKRHVAGHERQKKKRRGGFRRLGLSRGCVKLDANAPWSLVLGGGHTM</sequence>
<dbReference type="EMBL" id="JARUPT010000076">
    <property type="protein sequence ID" value="KAK0379115.1"/>
    <property type="molecule type" value="Genomic_DNA"/>
</dbReference>
<evidence type="ECO:0000313" key="3">
    <source>
        <dbReference type="Proteomes" id="UP001169217"/>
    </source>
</evidence>
<evidence type="ECO:0000313" key="2">
    <source>
        <dbReference type="EMBL" id="KAK0379115.1"/>
    </source>
</evidence>
<evidence type="ECO:0000256" key="1">
    <source>
        <dbReference type="SAM" id="MobiDB-lite"/>
    </source>
</evidence>
<comment type="caution">
    <text evidence="2">The sequence shown here is derived from an EMBL/GenBank/DDBJ whole genome shotgun (WGS) entry which is preliminary data.</text>
</comment>
<protein>
    <submittedName>
        <fullName evidence="2">Uncharacterized protein</fullName>
    </submittedName>
</protein>
<organism evidence="2 3">
    <name type="scientific">Colletotrichum limetticola</name>
    <dbReference type="NCBI Taxonomy" id="1209924"/>
    <lineage>
        <taxon>Eukaryota</taxon>
        <taxon>Fungi</taxon>
        <taxon>Dikarya</taxon>
        <taxon>Ascomycota</taxon>
        <taxon>Pezizomycotina</taxon>
        <taxon>Sordariomycetes</taxon>
        <taxon>Hypocreomycetidae</taxon>
        <taxon>Glomerellales</taxon>
        <taxon>Glomerellaceae</taxon>
        <taxon>Colletotrichum</taxon>
        <taxon>Colletotrichum acutatum species complex</taxon>
    </lineage>
</organism>
<feature type="compositionally biased region" description="Polar residues" evidence="1">
    <location>
        <begin position="1"/>
        <end position="16"/>
    </location>
</feature>